<gene>
    <name evidence="1" type="ORF">IU449_05165</name>
</gene>
<reference evidence="1 2" key="1">
    <citation type="submission" date="2020-10" db="EMBL/GenBank/DDBJ databases">
        <title>Identification of Nocardia species via Next-generation sequencing and recognition of intraspecies genetic diversity.</title>
        <authorList>
            <person name="Li P."/>
            <person name="Li P."/>
            <person name="Lu B."/>
        </authorList>
    </citation>
    <scope>NUCLEOTIDE SEQUENCE [LARGE SCALE GENOMIC DNA]</scope>
    <source>
        <strain evidence="1 2">BJ06-0143</strain>
    </source>
</reference>
<keyword evidence="2" id="KW-1185">Reference proteome</keyword>
<sequence length="158" mass="17301">MLRRRYGLPVALDSYRPTLVCGARIGAIDIPAHMAGPVLDELTNAAAGEQISAPVIRNPRDTVWTFLVRPIGPITAARRRQLAESGVTVRARGRRVILPVTDSGFGWRWVGEPAPGRLRLPQRATILETIDRADGADEDRRPPGRVRLRACGGGTPRR</sequence>
<accession>A0ABS0D779</accession>
<evidence type="ECO:0000313" key="1">
    <source>
        <dbReference type="EMBL" id="MBF6353945.1"/>
    </source>
</evidence>
<comment type="caution">
    <text evidence="1">The sequence shown here is derived from an EMBL/GenBank/DDBJ whole genome shotgun (WGS) entry which is preliminary data.</text>
</comment>
<dbReference type="RefSeq" id="WP_195000780.1">
    <property type="nucleotide sequence ID" value="NZ_JADLQN010000001.1"/>
</dbReference>
<dbReference type="EMBL" id="JADLQN010000001">
    <property type="protein sequence ID" value="MBF6353945.1"/>
    <property type="molecule type" value="Genomic_DNA"/>
</dbReference>
<evidence type="ECO:0000313" key="2">
    <source>
        <dbReference type="Proteomes" id="UP000707731"/>
    </source>
</evidence>
<evidence type="ECO:0008006" key="3">
    <source>
        <dbReference type="Google" id="ProtNLM"/>
    </source>
</evidence>
<protein>
    <recommendedName>
        <fullName evidence="3">DNA primase/polymerase bifunctional N-terminal domain-containing protein</fullName>
    </recommendedName>
</protein>
<proteinExistence type="predicted"/>
<name>A0ABS0D779_9NOCA</name>
<organism evidence="1 2">
    <name type="scientific">Nocardia higoensis</name>
    <dbReference type="NCBI Taxonomy" id="228599"/>
    <lineage>
        <taxon>Bacteria</taxon>
        <taxon>Bacillati</taxon>
        <taxon>Actinomycetota</taxon>
        <taxon>Actinomycetes</taxon>
        <taxon>Mycobacteriales</taxon>
        <taxon>Nocardiaceae</taxon>
        <taxon>Nocardia</taxon>
    </lineage>
</organism>
<dbReference type="Proteomes" id="UP000707731">
    <property type="component" value="Unassembled WGS sequence"/>
</dbReference>